<dbReference type="NCBIfam" id="TIGR03675">
    <property type="entry name" value="arCOG00543"/>
    <property type="match status" value="1"/>
</dbReference>
<dbReference type="PANTHER" id="PTHR11203">
    <property type="entry name" value="CLEAVAGE AND POLYADENYLATION SPECIFICITY FACTOR FAMILY MEMBER"/>
    <property type="match status" value="1"/>
</dbReference>
<dbReference type="CDD" id="cd02410">
    <property type="entry name" value="KH-II_CPSF_arch_rpt2"/>
    <property type="match status" value="1"/>
</dbReference>
<comment type="function">
    <text evidence="12">Terminates transcription on the whole genome. Termination is linked to FttA-mediated RNA cleavage and does not require NTP hydrolysis. Cleaves endonucleolytically at the RNA exit channel of RNA polymerase (RNAP); the 5'-3' exonuclease activity of this protein degrades the nascent RNA released from RNAP.</text>
</comment>
<keyword evidence="16" id="KW-1185">Reference proteome</keyword>
<feature type="binding site" evidence="12">
    <location>
        <position position="372"/>
    </location>
    <ligand>
        <name>Zn(2+)</name>
        <dbReference type="ChEBI" id="CHEBI:29105"/>
        <label>2</label>
    </ligand>
</feature>
<evidence type="ECO:0000256" key="9">
    <source>
        <dbReference type="ARBA" id="ARBA00023015"/>
    </source>
</evidence>
<dbReference type="CDD" id="cd22532">
    <property type="entry name" value="KH-II_CPSF_arch_rpt1"/>
    <property type="match status" value="1"/>
</dbReference>
<keyword evidence="9 12" id="KW-0805">Transcription regulation</keyword>
<keyword evidence="4 12" id="KW-0255">Endonuclease</keyword>
<dbReference type="InterPro" id="IPR001279">
    <property type="entry name" value="Metallo-B-lactamas"/>
</dbReference>
<dbReference type="InterPro" id="IPR050698">
    <property type="entry name" value="MBL"/>
</dbReference>
<evidence type="ECO:0000256" key="12">
    <source>
        <dbReference type="HAMAP-Rule" id="MF_00870"/>
    </source>
</evidence>
<keyword evidence="10 12" id="KW-0238">DNA-binding</keyword>
<dbReference type="EC" id="3.1.-.-" evidence="12"/>
<feature type="binding site" evidence="12">
    <location>
        <position position="267"/>
    </location>
    <ligand>
        <name>Zn(2+)</name>
        <dbReference type="ChEBI" id="CHEBI:29105"/>
        <label>2</label>
    </ligand>
</feature>
<dbReference type="Gene3D" id="3.40.50.10890">
    <property type="match status" value="1"/>
</dbReference>
<feature type="binding site" evidence="12">
    <location>
        <position position="266"/>
    </location>
    <ligand>
        <name>Zn(2+)</name>
        <dbReference type="ChEBI" id="CHEBI:29105"/>
        <label>2</label>
    </ligand>
</feature>
<organism evidence="15 16">
    <name type="scientific">Candidatus Micrarchaeum acidiphilum ARMAN-2</name>
    <dbReference type="NCBI Taxonomy" id="425595"/>
    <lineage>
        <taxon>Archaea</taxon>
        <taxon>Candidatus Micrarchaeota</taxon>
        <taxon>Candidatus Micrarchaeia</taxon>
        <taxon>Candidatus Micrarchaeales</taxon>
        <taxon>Candidatus Micrarchaeaceae</taxon>
        <taxon>Candidatus Micrarchaeum</taxon>
    </lineage>
</organism>
<dbReference type="Pfam" id="PF17214">
    <property type="entry name" value="KH_TffA"/>
    <property type="match status" value="1"/>
</dbReference>
<evidence type="ECO:0000313" key="15">
    <source>
        <dbReference type="EMBL" id="EET90010.1"/>
    </source>
</evidence>
<comment type="caution">
    <text evidence="12">Lacks conserved residue(s) required for the propagation of feature annotation.</text>
</comment>
<dbReference type="SMART" id="SM01027">
    <property type="entry name" value="Beta-Casp"/>
    <property type="match status" value="1"/>
</dbReference>
<keyword evidence="2 12" id="KW-0540">Nuclease</keyword>
<accession>C7DHA8</accession>
<evidence type="ECO:0000256" key="4">
    <source>
        <dbReference type="ARBA" id="ARBA00022759"/>
    </source>
</evidence>
<dbReference type="InterPro" id="IPR036866">
    <property type="entry name" value="RibonucZ/Hydroxyglut_hydro"/>
</dbReference>
<keyword evidence="11" id="KW-0804">Transcription</keyword>
<evidence type="ECO:0000256" key="1">
    <source>
        <dbReference type="ARBA" id="ARBA00022472"/>
    </source>
</evidence>
<dbReference type="GO" id="GO:0004532">
    <property type="term" value="F:RNA exonuclease activity"/>
    <property type="evidence" value="ECO:0007669"/>
    <property type="project" value="UniProtKB-UniRule"/>
</dbReference>
<feature type="binding site" evidence="12">
    <location>
        <position position="349"/>
    </location>
    <ligand>
        <name>Zn(2+)</name>
        <dbReference type="ChEBI" id="CHEBI:29105"/>
        <label>1</label>
    </ligand>
</feature>
<feature type="region of interest" description="KHb" evidence="12">
    <location>
        <begin position="82"/>
        <end position="149"/>
    </location>
</feature>
<sequence>MEEKSENGNSLKSRMEELSKKIKDMLPEDAGFSKIEFEGPDIVIVLKDIRPVYQNDVVIKEIASLIKKKLIVRTDPNGGRLMKPEDAMELIGTIIPKEAGVGSIKFVPDFSEVCIEAMKPGLVIGKMGSTLKEIATKTGWIPKVLRTPTMDSDTIKGVRQLMVNESDFRKKLLGTVGKNINKTIIKSEWLKATALGGFREVGRSCLLLETPNSKIIIDCGISPEPGIKGLDANANQEGNKAFPYIDSANISINEIDAVILTHGHMDHMGFVPYLFKYGYEGPVYCTPPTRDLAALLLTDYTRLVQKSGGTPLYGEKDIKKMLLHMITRDYGEVTNITDELKLTYHNAGHILGSATVHLHVGEGMYNIVHTGDMKYGFTRLLDPASVKYPRVDALFIESTYGGPRDISQNRHDTERELMELIKRTINRNGKVLIPLFAVGRSQELQLVLENYMTNNGPYKLDVPVYLDGMILEASAIHTAYPEYLKENVRNRILNNRSPFESEIFEVIKGERSDVFDKGPAIILASGGMLNGGASVEYFKGLLANPDNAMVFVGYNSANSLGRRIQNGLKEVALPNEDGKITPMEVKMNVATVEGFSGHSDRHQLIDFVEKLNVKPKSIFTMHGEEQKCEDLARTLGKIVHADSRAPMNLDSIRLK</sequence>
<evidence type="ECO:0000259" key="13">
    <source>
        <dbReference type="SMART" id="SM00849"/>
    </source>
</evidence>
<evidence type="ECO:0000256" key="6">
    <source>
        <dbReference type="ARBA" id="ARBA00022833"/>
    </source>
</evidence>
<evidence type="ECO:0000256" key="10">
    <source>
        <dbReference type="ARBA" id="ARBA00023125"/>
    </source>
</evidence>
<dbReference type="InterPro" id="IPR019975">
    <property type="entry name" value="aCPSF1"/>
</dbReference>
<dbReference type="Pfam" id="PF10996">
    <property type="entry name" value="Beta-Casp"/>
    <property type="match status" value="1"/>
</dbReference>
<dbReference type="HAMAP" id="MF_00870">
    <property type="entry name" value="FttA"/>
    <property type="match status" value="1"/>
</dbReference>
<dbReference type="InterPro" id="IPR015946">
    <property type="entry name" value="KH_dom-like_a/b"/>
</dbReference>
<keyword evidence="7 12" id="KW-0269">Exonuclease</keyword>
<dbReference type="AlphaFoldDB" id="C7DHA8"/>
<dbReference type="Gene3D" id="3.30.300.20">
    <property type="match status" value="1"/>
</dbReference>
<feature type="domain" description="Beta-Casp" evidence="14">
    <location>
        <begin position="441"/>
        <end position="564"/>
    </location>
</feature>
<dbReference type="Gene3D" id="3.30.300.230">
    <property type="match status" value="1"/>
</dbReference>
<dbReference type="Pfam" id="PF00753">
    <property type="entry name" value="Lactamase_B"/>
    <property type="match status" value="1"/>
</dbReference>
<name>C7DHA8_MICA2</name>
<dbReference type="GO" id="GO:0004521">
    <property type="term" value="F:RNA endonuclease activity"/>
    <property type="evidence" value="ECO:0007669"/>
    <property type="project" value="UniProtKB-UniRule"/>
</dbReference>
<dbReference type="GO" id="GO:0006353">
    <property type="term" value="P:DNA-templated transcription termination"/>
    <property type="evidence" value="ECO:0007669"/>
    <property type="project" value="UniProtKB-UniRule"/>
</dbReference>
<evidence type="ECO:0000256" key="8">
    <source>
        <dbReference type="ARBA" id="ARBA00022884"/>
    </source>
</evidence>
<proteinExistence type="inferred from homology"/>
<keyword evidence="1 12" id="KW-0806">Transcription termination</keyword>
<evidence type="ECO:0000256" key="11">
    <source>
        <dbReference type="ARBA" id="ARBA00023163"/>
    </source>
</evidence>
<dbReference type="GO" id="GO:0008270">
    <property type="term" value="F:zinc ion binding"/>
    <property type="evidence" value="ECO:0007669"/>
    <property type="project" value="UniProtKB-UniRule"/>
</dbReference>
<evidence type="ECO:0000256" key="7">
    <source>
        <dbReference type="ARBA" id="ARBA00022839"/>
    </source>
</evidence>
<dbReference type="GO" id="GO:0003723">
    <property type="term" value="F:RNA binding"/>
    <property type="evidence" value="ECO:0007669"/>
    <property type="project" value="UniProtKB-UniRule"/>
</dbReference>
<evidence type="ECO:0000256" key="3">
    <source>
        <dbReference type="ARBA" id="ARBA00022723"/>
    </source>
</evidence>
<dbReference type="Proteomes" id="UP000332487">
    <property type="component" value="Unassembled WGS sequence"/>
</dbReference>
<dbReference type="Gene3D" id="3.60.15.10">
    <property type="entry name" value="Ribonuclease Z/Hydroxyacylglutathione hydrolase-like"/>
    <property type="match status" value="1"/>
</dbReference>
<dbReference type="CDD" id="cd16295">
    <property type="entry name" value="TTHA0252-CPSF-like_MBL-fold"/>
    <property type="match status" value="1"/>
</dbReference>
<dbReference type="InterPro" id="IPR033769">
    <property type="entry name" value="TffA_KH"/>
</dbReference>
<comment type="cofactor">
    <cofactor evidence="12">
        <name>Zn(2+)</name>
        <dbReference type="ChEBI" id="CHEBI:29105"/>
    </cofactor>
    <text evidence="12">Binds 2 Zn(2+) ions, which are required for nuclease activity.</text>
</comment>
<feature type="binding site" evidence="12">
    <location>
        <position position="372"/>
    </location>
    <ligand>
        <name>Zn(2+)</name>
        <dbReference type="ChEBI" id="CHEBI:29105"/>
        <label>1</label>
    </ligand>
</feature>
<feature type="binding site" evidence="12">
    <location>
        <position position="262"/>
    </location>
    <ligand>
        <name>Zn(2+)</name>
        <dbReference type="ChEBI" id="CHEBI:29105"/>
        <label>1</label>
    </ligand>
</feature>
<gene>
    <name evidence="12" type="primary">fttA</name>
    <name evidence="15" type="ORF">UNLARM2_0454</name>
</gene>
<keyword evidence="5 12" id="KW-0378">Hydrolase</keyword>
<dbReference type="InterPro" id="IPR022712">
    <property type="entry name" value="Beta_Casp"/>
</dbReference>
<feature type="domain" description="Metallo-beta-lactamase" evidence="13">
    <location>
        <begin position="202"/>
        <end position="436"/>
    </location>
</feature>
<dbReference type="EMBL" id="GG697240">
    <property type="protein sequence ID" value="EET90010.1"/>
    <property type="molecule type" value="Genomic_DNA"/>
</dbReference>
<dbReference type="PANTHER" id="PTHR11203:SF51">
    <property type="entry name" value="CLEAVAGE AND POLYADENYLATION SPECIFICITY FACTOR"/>
    <property type="match status" value="1"/>
</dbReference>
<keyword evidence="3 12" id="KW-0479">Metal-binding</keyword>
<reference evidence="15 16" key="1">
    <citation type="journal article" date="2009" name="Genome Biol.">
        <title>Community-wide analysis of microbial genome sequence signatures.</title>
        <authorList>
            <person name="Dick G.J."/>
            <person name="Andersson A.F."/>
            <person name="Baker B.J."/>
            <person name="Simmons S.L."/>
            <person name="Thomas B.C."/>
            <person name="Yelton A.P."/>
            <person name="Banfield J.F."/>
        </authorList>
    </citation>
    <scope>NUCLEOTIDE SEQUENCE [LARGE SCALE GENOMIC DNA]</scope>
    <source>
        <strain evidence="15">ARMAN-2</strain>
    </source>
</reference>
<feature type="binding site" evidence="12">
    <location>
        <position position="264"/>
    </location>
    <ligand>
        <name>Zn(2+)</name>
        <dbReference type="ChEBI" id="CHEBI:29105"/>
        <label>1</label>
    </ligand>
</feature>
<reference evidence="15 16" key="2">
    <citation type="journal article" date="2010" name="Proc. Natl. Acad. Sci. U.S.A.">
        <title>Enigmatic, ultrasmall, uncultivated Archaea.</title>
        <authorList>
            <person name="Baker B.J."/>
            <person name="Comolli L.R."/>
            <person name="Dick G.J."/>
            <person name="Hauser L.J."/>
            <person name="Hyatt D."/>
            <person name="Dill B.D."/>
            <person name="Land M.L."/>
            <person name="Verberkmoes N.C."/>
            <person name="Hettich R.L."/>
            <person name="Banfield J.F."/>
        </authorList>
    </citation>
    <scope>NUCLEOTIDE SEQUENCE [LARGE SCALE GENOMIC DNA]</scope>
    <source>
        <strain evidence="15">ARMAN-2</strain>
    </source>
</reference>
<protein>
    <recommendedName>
        <fullName evidence="12">Transcription termination factor FttA</fullName>
        <ecNumber evidence="12">3.1.-.-</ecNumber>
    </recommendedName>
</protein>
<dbReference type="SUPFAM" id="SSF56281">
    <property type="entry name" value="Metallo-hydrolase/oxidoreductase"/>
    <property type="match status" value="1"/>
</dbReference>
<keyword evidence="6 12" id="KW-0862">Zinc</keyword>
<dbReference type="Pfam" id="PF07521">
    <property type="entry name" value="RMMBL"/>
    <property type="match status" value="1"/>
</dbReference>
<evidence type="ECO:0000256" key="5">
    <source>
        <dbReference type="ARBA" id="ARBA00022801"/>
    </source>
</evidence>
<dbReference type="InterPro" id="IPR011108">
    <property type="entry name" value="RMMBL"/>
</dbReference>
<feature type="binding site" evidence="12">
    <location>
        <position position="622"/>
    </location>
    <ligand>
        <name>Zn(2+)</name>
        <dbReference type="ChEBI" id="CHEBI:29105"/>
        <label>2</label>
    </ligand>
</feature>
<comment type="similarity">
    <text evidence="12">Belongs to the metallo-beta-lactamase superfamily. RNA-metabolizing metallo-beta-lactamase-like family. FttA subfamily.</text>
</comment>
<evidence type="ECO:0000256" key="2">
    <source>
        <dbReference type="ARBA" id="ARBA00022722"/>
    </source>
</evidence>
<dbReference type="GO" id="GO:0003677">
    <property type="term" value="F:DNA binding"/>
    <property type="evidence" value="ECO:0007669"/>
    <property type="project" value="UniProtKB-KW"/>
</dbReference>
<dbReference type="SMART" id="SM00849">
    <property type="entry name" value="Lactamase_B"/>
    <property type="match status" value="1"/>
</dbReference>
<evidence type="ECO:0000259" key="14">
    <source>
        <dbReference type="SMART" id="SM01027"/>
    </source>
</evidence>
<evidence type="ECO:0000313" key="16">
    <source>
        <dbReference type="Proteomes" id="UP000332487"/>
    </source>
</evidence>
<feature type="region of interest" description="Metallo-beta-lactamase C-terminus" evidence="12">
    <location>
        <begin position="597"/>
        <end position="655"/>
    </location>
</feature>
<comment type="subunit">
    <text evidence="12">Homodimer. Interacts with RNA polymerase (RNAP), interacts with the Spt4-Spt5 complex.</text>
</comment>
<keyword evidence="8 12" id="KW-0694">RNA-binding</keyword>